<proteinExistence type="predicted"/>
<dbReference type="Proteomes" id="UP001610334">
    <property type="component" value="Unassembled WGS sequence"/>
</dbReference>
<comment type="caution">
    <text evidence="2">The sequence shown here is derived from an EMBL/GenBank/DDBJ whole genome shotgun (WGS) entry which is preliminary data.</text>
</comment>
<protein>
    <recommendedName>
        <fullName evidence="4">Suppressor of anucleate metulae protein B</fullName>
    </recommendedName>
</protein>
<evidence type="ECO:0008006" key="4">
    <source>
        <dbReference type="Google" id="ProtNLM"/>
    </source>
</evidence>
<accession>A0ABR4HVG8</accession>
<keyword evidence="3" id="KW-1185">Reference proteome</keyword>
<evidence type="ECO:0000313" key="2">
    <source>
        <dbReference type="EMBL" id="KAL2819481.1"/>
    </source>
</evidence>
<feature type="compositionally biased region" description="Polar residues" evidence="1">
    <location>
        <begin position="208"/>
        <end position="222"/>
    </location>
</feature>
<sequence length="640" mass="70974">MAVRGVEQTSPPRRDGSARPGNTSGEDELPASKKAMDACANCLRVFGQDCGPDRKNGGGQQQDNYQTPSRNSLRGALLTRPKHARKRSYSLPTDLSSKNERHKARSEAVTLLRARTVSRLSDSDRPAKGMVKGCWDLILNLNLPPASDRGPGQPITENEPVEVPKTPNIGQTQTNDLVSSTLSPERSSPIPMKEKLTPVREGWGKRGSVTSESSDFRISTPNSTGTASSHATSWTTSPYSAILPHTPAAADLDTGHHGKQGRTAASYPVAIAPSTPFSQVQVRNTHVHPSPASASAITRDIQTRRGQRITTQKPEGFFWQLDSHGFPCAKADCDGRCNLWDGATVICPRCGPYSETRYCSREHLLKDVKAHWAICGQNTFQHPCRESTIPKDVRDGPPMIPCLHPYDTPERHRQALYFNMHSSAGDYFIFSDWIDMVEAGFPDDHLRLRCSNRIVHVVKFTDPSEKDRFRRVLAACLFVTLESHELTDYLFRLIRDKLRSTALPPTTSLSTLQTSLKYQLHQETAVTIQPAITGERHACEADWTGTSRHNCPDPICRSEYRRLLGALGRRGQAALVEYLEGSYWILRAARTLHPNVKDVRERMKGEGFGDVTEEYRRVFCRGDGWDGAGAGDIEIEGVNA</sequence>
<feature type="region of interest" description="Disordered" evidence="1">
    <location>
        <begin position="145"/>
        <end position="234"/>
    </location>
</feature>
<reference evidence="2 3" key="1">
    <citation type="submission" date="2024-07" db="EMBL/GenBank/DDBJ databases">
        <title>Section-level genome sequencing and comparative genomics of Aspergillus sections Usti and Cavernicolus.</title>
        <authorList>
            <consortium name="Lawrence Berkeley National Laboratory"/>
            <person name="Nybo J.L."/>
            <person name="Vesth T.C."/>
            <person name="Theobald S."/>
            <person name="Frisvad J.C."/>
            <person name="Larsen T.O."/>
            <person name="Kjaerboelling I."/>
            <person name="Rothschild-Mancinelli K."/>
            <person name="Lyhne E.K."/>
            <person name="Kogle M.E."/>
            <person name="Barry K."/>
            <person name="Clum A."/>
            <person name="Na H."/>
            <person name="Ledsgaard L."/>
            <person name="Lin J."/>
            <person name="Lipzen A."/>
            <person name="Kuo A."/>
            <person name="Riley R."/>
            <person name="Mondo S."/>
            <person name="Labutti K."/>
            <person name="Haridas S."/>
            <person name="Pangalinan J."/>
            <person name="Salamov A.A."/>
            <person name="Simmons B.A."/>
            <person name="Magnuson J.K."/>
            <person name="Chen J."/>
            <person name="Drula E."/>
            <person name="Henrissat B."/>
            <person name="Wiebenga A."/>
            <person name="Lubbers R.J."/>
            <person name="Gomes A.C."/>
            <person name="Makela M.R."/>
            <person name="Stajich J."/>
            <person name="Grigoriev I.V."/>
            <person name="Mortensen U.H."/>
            <person name="De Vries R.P."/>
            <person name="Baker S.E."/>
            <person name="Andersen M.R."/>
        </authorList>
    </citation>
    <scope>NUCLEOTIDE SEQUENCE [LARGE SCALE GENOMIC DNA]</scope>
    <source>
        <strain evidence="2 3">CBS 588.65</strain>
    </source>
</reference>
<gene>
    <name evidence="2" type="ORF">BJX63DRAFT_428696</name>
</gene>
<feature type="compositionally biased region" description="Polar residues" evidence="1">
    <location>
        <begin position="61"/>
        <end position="72"/>
    </location>
</feature>
<feature type="compositionally biased region" description="Basic and acidic residues" evidence="1">
    <location>
        <begin position="192"/>
        <end position="204"/>
    </location>
</feature>
<feature type="region of interest" description="Disordered" evidence="1">
    <location>
        <begin position="1"/>
        <end position="32"/>
    </location>
</feature>
<dbReference type="EMBL" id="JBFXLT010000010">
    <property type="protein sequence ID" value="KAL2819481.1"/>
    <property type="molecule type" value="Genomic_DNA"/>
</dbReference>
<feature type="compositionally biased region" description="Low complexity" evidence="1">
    <location>
        <begin position="223"/>
        <end position="234"/>
    </location>
</feature>
<name>A0ABR4HVG8_9EURO</name>
<evidence type="ECO:0000313" key="3">
    <source>
        <dbReference type="Proteomes" id="UP001610334"/>
    </source>
</evidence>
<feature type="compositionally biased region" description="Polar residues" evidence="1">
    <location>
        <begin position="168"/>
        <end position="186"/>
    </location>
</feature>
<organism evidence="2 3">
    <name type="scientific">Aspergillus granulosus</name>
    <dbReference type="NCBI Taxonomy" id="176169"/>
    <lineage>
        <taxon>Eukaryota</taxon>
        <taxon>Fungi</taxon>
        <taxon>Dikarya</taxon>
        <taxon>Ascomycota</taxon>
        <taxon>Pezizomycotina</taxon>
        <taxon>Eurotiomycetes</taxon>
        <taxon>Eurotiomycetidae</taxon>
        <taxon>Eurotiales</taxon>
        <taxon>Aspergillaceae</taxon>
        <taxon>Aspergillus</taxon>
        <taxon>Aspergillus subgen. Nidulantes</taxon>
    </lineage>
</organism>
<feature type="region of interest" description="Disordered" evidence="1">
    <location>
        <begin position="53"/>
        <end position="103"/>
    </location>
</feature>
<evidence type="ECO:0000256" key="1">
    <source>
        <dbReference type="SAM" id="MobiDB-lite"/>
    </source>
</evidence>